<feature type="domain" description="Cell surface antigen C-terminal" evidence="2">
    <location>
        <begin position="820"/>
        <end position="980"/>
    </location>
</feature>
<feature type="compositionally biased region" description="Pro residues" evidence="1">
    <location>
        <begin position="980"/>
        <end position="998"/>
    </location>
</feature>
<evidence type="ECO:0000313" key="6">
    <source>
        <dbReference type="Proteomes" id="UP000462152"/>
    </source>
</evidence>
<dbReference type="Proteomes" id="UP000462152">
    <property type="component" value="Unassembled WGS sequence"/>
</dbReference>
<feature type="region of interest" description="Disordered" evidence="1">
    <location>
        <begin position="962"/>
        <end position="1089"/>
    </location>
</feature>
<evidence type="ECO:0008006" key="7">
    <source>
        <dbReference type="Google" id="ProtNLM"/>
    </source>
</evidence>
<evidence type="ECO:0000259" key="2">
    <source>
        <dbReference type="Pfam" id="PF16364"/>
    </source>
</evidence>
<name>A0A7K1LHR7_9MICC</name>
<dbReference type="InterPro" id="IPR041324">
    <property type="entry name" value="AgI/II_N"/>
</dbReference>
<comment type="caution">
    <text evidence="5">The sequence shown here is derived from an EMBL/GenBank/DDBJ whole genome shotgun (WGS) entry which is preliminary data.</text>
</comment>
<feature type="compositionally biased region" description="Basic and acidic residues" evidence="1">
    <location>
        <begin position="136"/>
        <end position="164"/>
    </location>
</feature>
<feature type="region of interest" description="Disordered" evidence="1">
    <location>
        <begin position="100"/>
        <end position="164"/>
    </location>
</feature>
<protein>
    <recommendedName>
        <fullName evidence="7">LPXTG cell wall anchor domain-containing protein</fullName>
    </recommendedName>
</protein>
<accession>A0A7K1LHR7</accession>
<organism evidence="5 6">
    <name type="scientific">Rothia koreensis</name>
    <dbReference type="NCBI Taxonomy" id="592378"/>
    <lineage>
        <taxon>Bacteria</taxon>
        <taxon>Bacillati</taxon>
        <taxon>Actinomycetota</taxon>
        <taxon>Actinomycetes</taxon>
        <taxon>Micrococcales</taxon>
        <taxon>Micrococcaceae</taxon>
        <taxon>Rothia</taxon>
    </lineage>
</organism>
<feature type="domain" description="Antigen I/II N-terminal" evidence="4">
    <location>
        <begin position="72"/>
        <end position="170"/>
    </location>
</feature>
<evidence type="ECO:0000313" key="5">
    <source>
        <dbReference type="EMBL" id="MUN54492.1"/>
    </source>
</evidence>
<dbReference type="Pfam" id="PF16364">
    <property type="entry name" value="Antigen_C"/>
    <property type="match status" value="1"/>
</dbReference>
<dbReference type="SUPFAM" id="SSF74914">
    <property type="entry name" value="V-region of surface antigen I/II (SA I/II, PAC)"/>
    <property type="match status" value="1"/>
</dbReference>
<reference evidence="5 6" key="1">
    <citation type="submission" date="2019-12" db="EMBL/GenBank/DDBJ databases">
        <authorList>
            <person name="Li J."/>
            <person name="Shi Y."/>
            <person name="Xu G."/>
            <person name="Xiao D."/>
            <person name="Ran X."/>
        </authorList>
    </citation>
    <scope>NUCLEOTIDE SEQUENCE [LARGE SCALE GENOMIC DNA]</scope>
    <source>
        <strain evidence="5 6">JCM 15915</strain>
    </source>
</reference>
<dbReference type="InterPro" id="IPR036234">
    <property type="entry name" value="SA_I/II_PAC_V_sf"/>
</dbReference>
<dbReference type="Gene3D" id="2.60.40.740">
    <property type="match status" value="2"/>
</dbReference>
<feature type="domain" description="Adhesin isopeptide-forming adherence" evidence="3">
    <location>
        <begin position="663"/>
        <end position="813"/>
    </location>
</feature>
<dbReference type="Pfam" id="PF17998">
    <property type="entry name" value="AgI_II_C2"/>
    <property type="match status" value="1"/>
</dbReference>
<dbReference type="Pfam" id="PF18652">
    <property type="entry name" value="Adhesin_P1_N"/>
    <property type="match status" value="1"/>
</dbReference>
<feature type="compositionally biased region" description="Basic and acidic residues" evidence="1">
    <location>
        <begin position="111"/>
        <end position="125"/>
    </location>
</feature>
<evidence type="ECO:0000256" key="1">
    <source>
        <dbReference type="SAM" id="MobiDB-lite"/>
    </source>
</evidence>
<dbReference type="Gene3D" id="2.60.530.10">
    <property type="entry name" value="Major cell-surface adhesin PAc"/>
    <property type="match status" value="1"/>
</dbReference>
<dbReference type="InterPro" id="IPR026345">
    <property type="entry name" value="Adh_isopep-form_adh_dom"/>
</dbReference>
<dbReference type="InterPro" id="IPR032300">
    <property type="entry name" value="Antigen_C"/>
</dbReference>
<dbReference type="AlphaFoldDB" id="A0A7K1LHR7"/>
<evidence type="ECO:0000259" key="3">
    <source>
        <dbReference type="Pfam" id="PF17998"/>
    </source>
</evidence>
<feature type="compositionally biased region" description="Polar residues" evidence="1">
    <location>
        <begin position="962"/>
        <end position="976"/>
    </location>
</feature>
<dbReference type="EMBL" id="WOGT01000002">
    <property type="protein sequence ID" value="MUN54492.1"/>
    <property type="molecule type" value="Genomic_DNA"/>
</dbReference>
<gene>
    <name evidence="5" type="ORF">GMA10_04575</name>
</gene>
<feature type="compositionally biased region" description="Pro residues" evidence="1">
    <location>
        <begin position="1005"/>
        <end position="1018"/>
    </location>
</feature>
<keyword evidence="6" id="KW-1185">Reference proteome</keyword>
<proteinExistence type="predicted"/>
<evidence type="ECO:0000259" key="4">
    <source>
        <dbReference type="Pfam" id="PF18652"/>
    </source>
</evidence>
<sequence>MGNRRTFGGRCFMHSSREQGYSCRHGRSRTRARSVRVSTLSGLLIAAAATSHYAEAATPQHATAVTNREASNHRERVPVDSSVLDNAVAAAEEAGVRVERKTASPDVVDPDSVRERQESISRSYRDQANALGSVAEKARNERERHTKQVAESEARYRQASETYESEKKAYDAAKSDYDARKAAYDAHLKEQITDANPDVALTPGKLVHEQPFTISENRNSLFSVEGIENHPGQANQFDRHNNYNSDSVTHINPVDGSSFTITYRNVAKDKASGRTLDARILVSDVVTSATNAGEPAIEVFSNYSDNLALYKVTALKQTITFTYSDTGEDYANNYYVSFGSLNGQTGDGASRYEFASGTYTAGGDGVIATFLNPESEISPRSQPVHLASRREVPRAFMLPQGSNQSRSIEDTDPEIMRRLGVTFLAHNGSSFWVGTSGGSDGRDPDDVGGITATYNHVMLSADTVAPTESMPAPPTPPKPPVREVVPELDPIVATVEYHELYARGSGTVKTAPGEGKFVLPGQLTHQTVTKRTGFEPLRQFVVGDNIFATEDGRIPVSVDMSSVRVTSGSRDASDSFRLSQEETEFLGKKVLQVRAEAIDPASLPINTEFTLHIAPMALADGKADDLVDAGFGIVNGRLDYTEPHTYHEPSIEPHKHGLVPGTSTMVDGRTVTVGDTIEYRLLLDTSQLVDVAEPITRFGMLDDYDERHGHISTAAVRVLKLPADSDIAPTAPWDDLTRHGAEDVTDTFDVTDAGAQGISIMAKVVDGAPLPPLGFKYAISLPYTVSANADGEIRNSAWEIVNDHKVQTETVVNGMKGIRPHKDIVVSAKDQSSLDGKEIHRGQTFEYRLDSSVRPSHYAGRTVEWSVFDDYDESHDRYDGDFTVLSRSDFVLDDGTAVSAGQDITRFFAQKIDARSGAVTFAATEDLLKVLNLDKNLEKEQSWSVYARMTRIAAGDVENTFTESYNGTWSDSNTVRTRTPEPPAPQPRPKNPEQPPAPASELSPTPEPPAPPVRPPAGHPDVPEASGPAEPSRPSPGEPSVGPRSPGPAASTVAYDPAGKGPTARTGNTGEDSHDPVLAGGAALGGTLLGYGIYRARHRRMEE</sequence>